<name>A0A7J6WLY5_THATH</name>
<dbReference type="AlphaFoldDB" id="A0A7J6WLY5"/>
<keyword evidence="2" id="KW-1185">Reference proteome</keyword>
<accession>A0A7J6WLY5</accession>
<evidence type="ECO:0000313" key="2">
    <source>
        <dbReference type="Proteomes" id="UP000554482"/>
    </source>
</evidence>
<protein>
    <submittedName>
        <fullName evidence="1">Uncharacterized protein</fullName>
    </submittedName>
</protein>
<evidence type="ECO:0000313" key="1">
    <source>
        <dbReference type="EMBL" id="KAF5197132.1"/>
    </source>
</evidence>
<organism evidence="1 2">
    <name type="scientific">Thalictrum thalictroides</name>
    <name type="common">Rue-anemone</name>
    <name type="synonym">Anemone thalictroides</name>
    <dbReference type="NCBI Taxonomy" id="46969"/>
    <lineage>
        <taxon>Eukaryota</taxon>
        <taxon>Viridiplantae</taxon>
        <taxon>Streptophyta</taxon>
        <taxon>Embryophyta</taxon>
        <taxon>Tracheophyta</taxon>
        <taxon>Spermatophyta</taxon>
        <taxon>Magnoliopsida</taxon>
        <taxon>Ranunculales</taxon>
        <taxon>Ranunculaceae</taxon>
        <taxon>Thalictroideae</taxon>
        <taxon>Thalictrum</taxon>
    </lineage>
</organism>
<reference evidence="1 2" key="1">
    <citation type="submission" date="2020-06" db="EMBL/GenBank/DDBJ databases">
        <title>Transcriptomic and genomic resources for Thalictrum thalictroides and T. hernandezii: Facilitating candidate gene discovery in an emerging model plant lineage.</title>
        <authorList>
            <person name="Arias T."/>
            <person name="Riano-Pachon D.M."/>
            <person name="Di Stilio V.S."/>
        </authorList>
    </citation>
    <scope>NUCLEOTIDE SEQUENCE [LARGE SCALE GENOMIC DNA]</scope>
    <source>
        <strain evidence="2">cv. WT478/WT964</strain>
        <tissue evidence="1">Leaves</tissue>
    </source>
</reference>
<dbReference type="EMBL" id="JABWDY010015069">
    <property type="protein sequence ID" value="KAF5197132.1"/>
    <property type="molecule type" value="Genomic_DNA"/>
</dbReference>
<sequence>MVSSEREQKFTFQWKKTRKATQNWLAAPKTPLTDFGLGDPPYQVSVESSI</sequence>
<comment type="caution">
    <text evidence="1">The sequence shown here is derived from an EMBL/GenBank/DDBJ whole genome shotgun (WGS) entry which is preliminary data.</text>
</comment>
<gene>
    <name evidence="1" type="ORF">FRX31_013277</name>
</gene>
<feature type="non-terminal residue" evidence="1">
    <location>
        <position position="50"/>
    </location>
</feature>
<dbReference type="Proteomes" id="UP000554482">
    <property type="component" value="Unassembled WGS sequence"/>
</dbReference>
<proteinExistence type="predicted"/>